<dbReference type="Gene3D" id="3.40.50.720">
    <property type="entry name" value="NAD(P)-binding Rossmann-like Domain"/>
    <property type="match status" value="1"/>
</dbReference>
<protein>
    <submittedName>
        <fullName evidence="5">SDR family oxidoreductase</fullName>
    </submittedName>
</protein>
<evidence type="ECO:0000256" key="1">
    <source>
        <dbReference type="ARBA" id="ARBA00006484"/>
    </source>
</evidence>
<dbReference type="InterPro" id="IPR057326">
    <property type="entry name" value="KR_dom"/>
</dbReference>
<comment type="similarity">
    <text evidence="1">Belongs to the short-chain dehydrogenases/reductases (SDR) family.</text>
</comment>
<dbReference type="Proteomes" id="UP000283479">
    <property type="component" value="Unassembled WGS sequence"/>
</dbReference>
<dbReference type="AlphaFoldDB" id="A0A3S3BFX7"/>
<evidence type="ECO:0000256" key="2">
    <source>
        <dbReference type="ARBA" id="ARBA00023002"/>
    </source>
</evidence>
<dbReference type="PRINTS" id="PR00081">
    <property type="entry name" value="GDHRDH"/>
</dbReference>
<evidence type="ECO:0000313" key="5">
    <source>
        <dbReference type="EMBL" id="RVW00246.1"/>
    </source>
</evidence>
<dbReference type="PANTHER" id="PTHR24321:SF8">
    <property type="entry name" value="ESTRADIOL 17-BETA-DEHYDROGENASE 8-RELATED"/>
    <property type="match status" value="1"/>
</dbReference>
<dbReference type="InterPro" id="IPR002347">
    <property type="entry name" value="SDR_fam"/>
</dbReference>
<proteinExistence type="inferred from homology"/>
<dbReference type="InterPro" id="IPR036291">
    <property type="entry name" value="NAD(P)-bd_dom_sf"/>
</dbReference>
<gene>
    <name evidence="5" type="ORF">EGT50_16670</name>
</gene>
<dbReference type="Pfam" id="PF13561">
    <property type="entry name" value="adh_short_C2"/>
    <property type="match status" value="1"/>
</dbReference>
<name>A0A3S3BFX7_9NOCA</name>
<keyword evidence="6" id="KW-1185">Reference proteome</keyword>
<comment type="caution">
    <text evidence="5">The sequence shown here is derived from an EMBL/GenBank/DDBJ whole genome shotgun (WGS) entry which is preliminary data.</text>
</comment>
<evidence type="ECO:0000256" key="3">
    <source>
        <dbReference type="ARBA" id="ARBA00023027"/>
    </source>
</evidence>
<keyword evidence="2" id="KW-0560">Oxidoreductase</keyword>
<reference evidence="5 6" key="1">
    <citation type="submission" date="2018-11" db="EMBL/GenBank/DDBJ databases">
        <title>Rhodococcus spongicola sp. nov. and Rhodococcus xishaensis sp. nov. from marine sponges.</title>
        <authorList>
            <person name="Li L."/>
            <person name="Lin H.W."/>
        </authorList>
    </citation>
    <scope>NUCLEOTIDE SEQUENCE [LARGE SCALE GENOMIC DNA]</scope>
    <source>
        <strain evidence="5 6">LHW51113</strain>
    </source>
</reference>
<dbReference type="GO" id="GO:0016491">
    <property type="term" value="F:oxidoreductase activity"/>
    <property type="evidence" value="ECO:0007669"/>
    <property type="project" value="UniProtKB-KW"/>
</dbReference>
<dbReference type="SUPFAM" id="SSF51735">
    <property type="entry name" value="NAD(P)-binding Rossmann-fold domains"/>
    <property type="match status" value="1"/>
</dbReference>
<feature type="domain" description="Ketoreductase" evidence="4">
    <location>
        <begin position="3"/>
        <end position="165"/>
    </location>
</feature>
<evidence type="ECO:0000259" key="4">
    <source>
        <dbReference type="SMART" id="SM00822"/>
    </source>
</evidence>
<dbReference type="SMART" id="SM00822">
    <property type="entry name" value="PKS_KR"/>
    <property type="match status" value="1"/>
</dbReference>
<keyword evidence="3" id="KW-0520">NAD</keyword>
<dbReference type="OrthoDB" id="3676637at2"/>
<dbReference type="RefSeq" id="WP_127955738.1">
    <property type="nucleotide sequence ID" value="NZ_RKLO01000007.1"/>
</dbReference>
<sequence>MPRTYLVTGSASGVGAATAELLLNQNARVIGADLSDADITADLGVQQGRTTLVAQARERSGGHLDGVVACAGVALFDPLTIKVNYFGAVAALEGLRSLLAAGTDPRALVISSAASLHPADPAIVDAALAGDEAAAVEAARTAVTQGDGAQVYSSSRVAIARWIRRTAVTPEWAGSGIPLNAIAPGMLIAPMIEAMLDTEVGRQAIDDSIPSALHGRVLPAQVAPLLSWLVSAENSHVTGRVIVVDDGTGVD</sequence>
<dbReference type="EMBL" id="RKLO01000007">
    <property type="protein sequence ID" value="RVW00246.1"/>
    <property type="molecule type" value="Genomic_DNA"/>
</dbReference>
<organism evidence="5 6">
    <name type="scientific">Rhodococcus xishaensis</name>
    <dbReference type="NCBI Taxonomy" id="2487364"/>
    <lineage>
        <taxon>Bacteria</taxon>
        <taxon>Bacillati</taxon>
        <taxon>Actinomycetota</taxon>
        <taxon>Actinomycetes</taxon>
        <taxon>Mycobacteriales</taxon>
        <taxon>Nocardiaceae</taxon>
        <taxon>Rhodococcus</taxon>
    </lineage>
</organism>
<evidence type="ECO:0000313" key="6">
    <source>
        <dbReference type="Proteomes" id="UP000283479"/>
    </source>
</evidence>
<dbReference type="PANTHER" id="PTHR24321">
    <property type="entry name" value="DEHYDROGENASES, SHORT CHAIN"/>
    <property type="match status" value="1"/>
</dbReference>
<accession>A0A3S3BFX7</accession>